<name>A0AAW1JAH6_SAPOF</name>
<keyword evidence="3" id="KW-1185">Reference proteome</keyword>
<evidence type="ECO:0000313" key="3">
    <source>
        <dbReference type="Proteomes" id="UP001443914"/>
    </source>
</evidence>
<keyword evidence="1" id="KW-0472">Membrane</keyword>
<organism evidence="2 3">
    <name type="scientific">Saponaria officinalis</name>
    <name type="common">Common soapwort</name>
    <name type="synonym">Lychnis saponaria</name>
    <dbReference type="NCBI Taxonomy" id="3572"/>
    <lineage>
        <taxon>Eukaryota</taxon>
        <taxon>Viridiplantae</taxon>
        <taxon>Streptophyta</taxon>
        <taxon>Embryophyta</taxon>
        <taxon>Tracheophyta</taxon>
        <taxon>Spermatophyta</taxon>
        <taxon>Magnoliopsida</taxon>
        <taxon>eudicotyledons</taxon>
        <taxon>Gunneridae</taxon>
        <taxon>Pentapetalae</taxon>
        <taxon>Caryophyllales</taxon>
        <taxon>Caryophyllaceae</taxon>
        <taxon>Caryophylleae</taxon>
        <taxon>Saponaria</taxon>
    </lineage>
</organism>
<sequence>MLTERTRQQNHEHIINKGINISINSKYFCDFTDCFCDFSHIVCDFSDYFRDFSAKLPSRPLICVNPYFSDYFCDFSKNFCDFCKNFCDFSKNFCDYFCDFSKNLCDFSDYFYNFSQFFFVILVLRSVTVPVIIFVTLVIIL</sequence>
<keyword evidence="1" id="KW-0812">Transmembrane</keyword>
<reference evidence="2" key="1">
    <citation type="submission" date="2024-03" db="EMBL/GenBank/DDBJ databases">
        <title>WGS assembly of Saponaria officinalis var. Norfolk2.</title>
        <authorList>
            <person name="Jenkins J."/>
            <person name="Shu S."/>
            <person name="Grimwood J."/>
            <person name="Barry K."/>
            <person name="Goodstein D."/>
            <person name="Schmutz J."/>
            <person name="Leebens-Mack J."/>
            <person name="Osbourn A."/>
        </authorList>
    </citation>
    <scope>NUCLEOTIDE SEQUENCE [LARGE SCALE GENOMIC DNA]</scope>
    <source>
        <strain evidence="2">JIC</strain>
    </source>
</reference>
<evidence type="ECO:0000313" key="2">
    <source>
        <dbReference type="EMBL" id="KAK9698831.1"/>
    </source>
</evidence>
<comment type="caution">
    <text evidence="2">The sequence shown here is derived from an EMBL/GenBank/DDBJ whole genome shotgun (WGS) entry which is preliminary data.</text>
</comment>
<keyword evidence="1" id="KW-1133">Transmembrane helix</keyword>
<dbReference type="AlphaFoldDB" id="A0AAW1JAH6"/>
<proteinExistence type="predicted"/>
<dbReference type="EMBL" id="JBDFQZ010000008">
    <property type="protein sequence ID" value="KAK9698831.1"/>
    <property type="molecule type" value="Genomic_DNA"/>
</dbReference>
<accession>A0AAW1JAH6</accession>
<protein>
    <submittedName>
        <fullName evidence="2">Uncharacterized protein</fullName>
    </submittedName>
</protein>
<gene>
    <name evidence="2" type="ORF">RND81_08G134200</name>
</gene>
<feature type="transmembrane region" description="Helical" evidence="1">
    <location>
        <begin position="117"/>
        <end position="140"/>
    </location>
</feature>
<evidence type="ECO:0000256" key="1">
    <source>
        <dbReference type="SAM" id="Phobius"/>
    </source>
</evidence>
<dbReference type="Proteomes" id="UP001443914">
    <property type="component" value="Unassembled WGS sequence"/>
</dbReference>